<keyword evidence="3" id="KW-1185">Reference proteome</keyword>
<name>A0A4S4EYG5_CAMSN</name>
<dbReference type="Pfam" id="PF23622">
    <property type="entry name" value="LRR_At1g61320_AtMIF1"/>
    <property type="match status" value="1"/>
</dbReference>
<protein>
    <recommendedName>
        <fullName evidence="1">F-box domain-containing protein</fullName>
    </recommendedName>
</protein>
<accession>A0A4S4EYG5</accession>
<dbReference type="PROSITE" id="PS50181">
    <property type="entry name" value="FBOX"/>
    <property type="match status" value="1"/>
</dbReference>
<dbReference type="Proteomes" id="UP000306102">
    <property type="component" value="Unassembled WGS sequence"/>
</dbReference>
<evidence type="ECO:0000313" key="3">
    <source>
        <dbReference type="Proteomes" id="UP000306102"/>
    </source>
</evidence>
<evidence type="ECO:0000313" key="2">
    <source>
        <dbReference type="EMBL" id="THG21664.1"/>
    </source>
</evidence>
<gene>
    <name evidence="2" type="ORF">TEA_000293</name>
</gene>
<organism evidence="2 3">
    <name type="scientific">Camellia sinensis var. sinensis</name>
    <name type="common">China tea</name>
    <dbReference type="NCBI Taxonomy" id="542762"/>
    <lineage>
        <taxon>Eukaryota</taxon>
        <taxon>Viridiplantae</taxon>
        <taxon>Streptophyta</taxon>
        <taxon>Embryophyta</taxon>
        <taxon>Tracheophyta</taxon>
        <taxon>Spermatophyta</taxon>
        <taxon>Magnoliopsida</taxon>
        <taxon>eudicotyledons</taxon>
        <taxon>Gunneridae</taxon>
        <taxon>Pentapetalae</taxon>
        <taxon>asterids</taxon>
        <taxon>Ericales</taxon>
        <taxon>Theaceae</taxon>
        <taxon>Camellia</taxon>
    </lineage>
</organism>
<dbReference type="STRING" id="542762.A0A4S4EYG5"/>
<dbReference type="SMART" id="SM00256">
    <property type="entry name" value="FBOX"/>
    <property type="match status" value="1"/>
</dbReference>
<dbReference type="PANTHER" id="PTHR34145">
    <property type="entry name" value="OS02G0105600 PROTEIN"/>
    <property type="match status" value="1"/>
</dbReference>
<dbReference type="Gene3D" id="1.20.1280.50">
    <property type="match status" value="1"/>
</dbReference>
<dbReference type="AlphaFoldDB" id="A0A4S4EYG5"/>
<dbReference type="InterPro" id="IPR036047">
    <property type="entry name" value="F-box-like_dom_sf"/>
</dbReference>
<dbReference type="SUPFAM" id="SSF81383">
    <property type="entry name" value="F-box domain"/>
    <property type="match status" value="1"/>
</dbReference>
<evidence type="ECO:0000259" key="1">
    <source>
        <dbReference type="PROSITE" id="PS50181"/>
    </source>
</evidence>
<dbReference type="PANTHER" id="PTHR34145:SF28">
    <property type="entry name" value="F-BOX DOMAIN-CONTAINING PROTEIN"/>
    <property type="match status" value="1"/>
</dbReference>
<dbReference type="Pfam" id="PF00646">
    <property type="entry name" value="F-box"/>
    <property type="match status" value="1"/>
</dbReference>
<dbReference type="EMBL" id="SDRB02001292">
    <property type="protein sequence ID" value="THG21664.1"/>
    <property type="molecule type" value="Genomic_DNA"/>
</dbReference>
<sequence>MAIEVGALVVGGVEGGSELRDSDGWLRAKGKGDWRWLWRNVKLNRKGWITIGYGQGEGVEEDNQGNDLKPIDRLTEMPDDILSCILSFLSIRDSVKARILSRRWRYICPFMLNLDFDLHTVLGINYKARYSNGDSDISWEDKSKFVSGVDQFLELYNGQKLDSLRICFCLGNEYAGYVDRWIRFSIIMKTEKLDLEFSASPESQSNNLYDFPCQLLPQVKNFSFLDIPRLEKVHIRFMVAYERGTQYMFNGIANDLPRLQTLSLVLTTDEVLPIPARITRFNSLKQLELFVMVSSDFNLLSLTSLLNASPLLQKLHFGCGLVIVEAEVEWWWWGGSGGVGVEGRVVVVAAMEVVVVVVWLHCGIRDADLVIGKPWGGGGVRISQRRLWELGIAMVAVIETYICANLSIHKLNLTLDMAILGILLLSIARMSFALLEHGDLSSRASPPIQ</sequence>
<dbReference type="InterPro" id="IPR055357">
    <property type="entry name" value="LRR_At1g61320_AtMIF1"/>
</dbReference>
<dbReference type="InterPro" id="IPR053772">
    <property type="entry name" value="At1g61320/At1g61330-like"/>
</dbReference>
<dbReference type="InterPro" id="IPR001810">
    <property type="entry name" value="F-box_dom"/>
</dbReference>
<feature type="domain" description="F-box" evidence="1">
    <location>
        <begin position="71"/>
        <end position="107"/>
    </location>
</feature>
<reference evidence="2 3" key="1">
    <citation type="journal article" date="2018" name="Proc. Natl. Acad. Sci. U.S.A.">
        <title>Draft genome sequence of Camellia sinensis var. sinensis provides insights into the evolution of the tea genome and tea quality.</title>
        <authorList>
            <person name="Wei C."/>
            <person name="Yang H."/>
            <person name="Wang S."/>
            <person name="Zhao J."/>
            <person name="Liu C."/>
            <person name="Gao L."/>
            <person name="Xia E."/>
            <person name="Lu Y."/>
            <person name="Tai Y."/>
            <person name="She G."/>
            <person name="Sun J."/>
            <person name="Cao H."/>
            <person name="Tong W."/>
            <person name="Gao Q."/>
            <person name="Li Y."/>
            <person name="Deng W."/>
            <person name="Jiang X."/>
            <person name="Wang W."/>
            <person name="Chen Q."/>
            <person name="Zhang S."/>
            <person name="Li H."/>
            <person name="Wu J."/>
            <person name="Wang P."/>
            <person name="Li P."/>
            <person name="Shi C."/>
            <person name="Zheng F."/>
            <person name="Jian J."/>
            <person name="Huang B."/>
            <person name="Shan D."/>
            <person name="Shi M."/>
            <person name="Fang C."/>
            <person name="Yue Y."/>
            <person name="Li F."/>
            <person name="Li D."/>
            <person name="Wei S."/>
            <person name="Han B."/>
            <person name="Jiang C."/>
            <person name="Yin Y."/>
            <person name="Xia T."/>
            <person name="Zhang Z."/>
            <person name="Bennetzen J.L."/>
            <person name="Zhao S."/>
            <person name="Wan X."/>
        </authorList>
    </citation>
    <scope>NUCLEOTIDE SEQUENCE [LARGE SCALE GENOMIC DNA]</scope>
    <source>
        <strain evidence="3">cv. Shuchazao</strain>
        <tissue evidence="2">Leaf</tissue>
    </source>
</reference>
<comment type="caution">
    <text evidence="2">The sequence shown here is derived from an EMBL/GenBank/DDBJ whole genome shotgun (WGS) entry which is preliminary data.</text>
</comment>
<proteinExistence type="predicted"/>